<keyword evidence="4 7" id="KW-0812">Transmembrane</keyword>
<dbReference type="GO" id="GO:0005886">
    <property type="term" value="C:plasma membrane"/>
    <property type="evidence" value="ECO:0007669"/>
    <property type="project" value="UniProtKB-SubCell"/>
</dbReference>
<keyword evidence="3" id="KW-1003">Cell membrane</keyword>
<accession>A0A370QG50</accession>
<evidence type="ECO:0000259" key="8">
    <source>
        <dbReference type="Pfam" id="PF04239"/>
    </source>
</evidence>
<dbReference type="Pfam" id="PF04239">
    <property type="entry name" value="DUF421"/>
    <property type="match status" value="1"/>
</dbReference>
<comment type="caution">
    <text evidence="9">The sequence shown here is derived from an EMBL/GenBank/DDBJ whole genome shotgun (WGS) entry which is preliminary data.</text>
</comment>
<dbReference type="Gene3D" id="3.30.240.20">
    <property type="entry name" value="bsu07140 like domains"/>
    <property type="match status" value="1"/>
</dbReference>
<feature type="domain" description="YetF C-terminal" evidence="8">
    <location>
        <begin position="90"/>
        <end position="159"/>
    </location>
</feature>
<comment type="similarity">
    <text evidence="2">Belongs to the UPF0702 family.</text>
</comment>
<evidence type="ECO:0000256" key="1">
    <source>
        <dbReference type="ARBA" id="ARBA00004651"/>
    </source>
</evidence>
<dbReference type="InterPro" id="IPR023090">
    <property type="entry name" value="UPF0702_alpha/beta_dom_sf"/>
</dbReference>
<evidence type="ECO:0000256" key="3">
    <source>
        <dbReference type="ARBA" id="ARBA00022475"/>
    </source>
</evidence>
<dbReference type="AlphaFoldDB" id="A0A370QG50"/>
<feature type="transmembrane region" description="Helical" evidence="7">
    <location>
        <begin position="12"/>
        <end position="32"/>
    </location>
</feature>
<evidence type="ECO:0000313" key="9">
    <source>
        <dbReference type="EMBL" id="RDK87341.1"/>
    </source>
</evidence>
<evidence type="ECO:0000256" key="2">
    <source>
        <dbReference type="ARBA" id="ARBA00006448"/>
    </source>
</evidence>
<keyword evidence="10" id="KW-1185">Reference proteome</keyword>
<evidence type="ECO:0000256" key="6">
    <source>
        <dbReference type="ARBA" id="ARBA00023136"/>
    </source>
</evidence>
<dbReference type="PANTHER" id="PTHR34582:SF6">
    <property type="entry name" value="UPF0702 TRANSMEMBRANE PROTEIN YCAP"/>
    <property type="match status" value="1"/>
</dbReference>
<evidence type="ECO:0000256" key="4">
    <source>
        <dbReference type="ARBA" id="ARBA00022692"/>
    </source>
</evidence>
<protein>
    <submittedName>
        <fullName evidence="9">Uncharacterized membrane protein YcaP (DUF421 family)</fullName>
    </submittedName>
</protein>
<dbReference type="OrthoDB" id="9793799at2"/>
<comment type="subcellular location">
    <subcellularLocation>
        <location evidence="1">Cell membrane</location>
        <topology evidence="1">Multi-pass membrane protein</topology>
    </subcellularLocation>
</comment>
<feature type="transmembrane region" description="Helical" evidence="7">
    <location>
        <begin position="67"/>
        <end position="87"/>
    </location>
</feature>
<sequence length="173" mass="19108">MENWLYANQLIIYKAALSVVAIYLIILIYSRIFGLRTFAKMTSVDFAATIAMGSIFADVIGSTDYSILKGAVALGIIILLQTLYSLFIRKSSLFKKVATNTPYLLMKDGEILHKNLSKANVSIGDLYGKLREANVIEMKEVRAVVFEVTGDISVLHTRGDEPLAPELLEGVTE</sequence>
<name>A0A370QG50_9FLAO</name>
<organism evidence="9 10">
    <name type="scientific">Marinirhabdus gelatinilytica</name>
    <dbReference type="NCBI Taxonomy" id="1703343"/>
    <lineage>
        <taxon>Bacteria</taxon>
        <taxon>Pseudomonadati</taxon>
        <taxon>Bacteroidota</taxon>
        <taxon>Flavobacteriia</taxon>
        <taxon>Flavobacteriales</taxon>
        <taxon>Flavobacteriaceae</taxon>
    </lineage>
</organism>
<evidence type="ECO:0000256" key="5">
    <source>
        <dbReference type="ARBA" id="ARBA00022989"/>
    </source>
</evidence>
<proteinExistence type="inferred from homology"/>
<dbReference type="PANTHER" id="PTHR34582">
    <property type="entry name" value="UPF0702 TRANSMEMBRANE PROTEIN YCAP"/>
    <property type="match status" value="1"/>
</dbReference>
<dbReference type="Proteomes" id="UP000255317">
    <property type="component" value="Unassembled WGS sequence"/>
</dbReference>
<dbReference type="RefSeq" id="WP_115123524.1">
    <property type="nucleotide sequence ID" value="NZ_QRAO01000002.1"/>
</dbReference>
<reference evidence="9 10" key="1">
    <citation type="submission" date="2018-07" db="EMBL/GenBank/DDBJ databases">
        <title>Genomic Encyclopedia of Type Strains, Phase IV (KMG-IV): sequencing the most valuable type-strain genomes for metagenomic binning, comparative biology and taxonomic classification.</title>
        <authorList>
            <person name="Goeker M."/>
        </authorList>
    </citation>
    <scope>NUCLEOTIDE SEQUENCE [LARGE SCALE GENOMIC DNA]</scope>
    <source>
        <strain evidence="9 10">DSM 101478</strain>
    </source>
</reference>
<keyword evidence="5 7" id="KW-1133">Transmembrane helix</keyword>
<keyword evidence="6 7" id="KW-0472">Membrane</keyword>
<gene>
    <name evidence="9" type="ORF">C8D94_102528</name>
</gene>
<dbReference type="InterPro" id="IPR007353">
    <property type="entry name" value="DUF421"/>
</dbReference>
<dbReference type="EMBL" id="QRAO01000002">
    <property type="protein sequence ID" value="RDK87341.1"/>
    <property type="molecule type" value="Genomic_DNA"/>
</dbReference>
<feature type="transmembrane region" description="Helical" evidence="7">
    <location>
        <begin position="44"/>
        <end position="61"/>
    </location>
</feature>
<evidence type="ECO:0000313" key="10">
    <source>
        <dbReference type="Proteomes" id="UP000255317"/>
    </source>
</evidence>
<evidence type="ECO:0000256" key="7">
    <source>
        <dbReference type="SAM" id="Phobius"/>
    </source>
</evidence>